<gene>
    <name evidence="3" type="ORF">EV702DRAFT_1202769</name>
</gene>
<feature type="region of interest" description="Disordered" evidence="1">
    <location>
        <begin position="101"/>
        <end position="213"/>
    </location>
</feature>
<sequence>MTKPYYRVGFAFLGEVTFSSSQQDVWKAAIHHAPELPAAYSFISFQTYALSPRTRFCSRDQPRDPLDVCVFTLYLVILAIDSTIILMFAAASQLLSLATTQTHSDSRPSSGIDIDAKSDKDTPPTSDPIPIDVDVLSDDEDAPSVKMSANHERSSSGASSCSKSSKSAASVDQSGEESDAPTTKSAKPKRPPLKKSGAAGGETGSGSGLGENTMFLTKAEQRAQEKKIEKKATENSFFLVDVPDVSDPNNFVPRRCIALFFDASFIYGVEAFSNAYMLIISTDLGGSL</sequence>
<reference evidence="3" key="1">
    <citation type="journal article" date="2020" name="New Phytol.">
        <title>Comparative genomics reveals dynamic genome evolution in host specialist ectomycorrhizal fungi.</title>
        <authorList>
            <person name="Lofgren L.A."/>
            <person name="Nguyen N.H."/>
            <person name="Vilgalys R."/>
            <person name="Ruytinx J."/>
            <person name="Liao H.L."/>
            <person name="Branco S."/>
            <person name="Kuo A."/>
            <person name="LaButti K."/>
            <person name="Lipzen A."/>
            <person name="Andreopoulos W."/>
            <person name="Pangilinan J."/>
            <person name="Riley R."/>
            <person name="Hundley H."/>
            <person name="Na H."/>
            <person name="Barry K."/>
            <person name="Grigoriev I.V."/>
            <person name="Stajich J.E."/>
            <person name="Kennedy P.G."/>
        </authorList>
    </citation>
    <scope>NUCLEOTIDE SEQUENCE</scope>
    <source>
        <strain evidence="3">DOB743</strain>
    </source>
</reference>
<keyword evidence="4" id="KW-1185">Reference proteome</keyword>
<keyword evidence="2" id="KW-1133">Transmembrane helix</keyword>
<feature type="compositionally biased region" description="Low complexity" evidence="1">
    <location>
        <begin position="155"/>
        <end position="170"/>
    </location>
</feature>
<dbReference type="OrthoDB" id="10661129at2759"/>
<protein>
    <submittedName>
        <fullName evidence="3">Uncharacterized protein</fullName>
    </submittedName>
</protein>
<comment type="caution">
    <text evidence="3">The sequence shown here is derived from an EMBL/GenBank/DDBJ whole genome shotgun (WGS) entry which is preliminary data.</text>
</comment>
<dbReference type="EMBL" id="JABBWD010000070">
    <property type="protein sequence ID" value="KAG1769740.1"/>
    <property type="molecule type" value="Genomic_DNA"/>
</dbReference>
<evidence type="ECO:0000313" key="3">
    <source>
        <dbReference type="EMBL" id="KAG1769740.1"/>
    </source>
</evidence>
<keyword evidence="2" id="KW-0472">Membrane</keyword>
<organism evidence="3 4">
    <name type="scientific">Suillus placidus</name>
    <dbReference type="NCBI Taxonomy" id="48579"/>
    <lineage>
        <taxon>Eukaryota</taxon>
        <taxon>Fungi</taxon>
        <taxon>Dikarya</taxon>
        <taxon>Basidiomycota</taxon>
        <taxon>Agaricomycotina</taxon>
        <taxon>Agaricomycetes</taxon>
        <taxon>Agaricomycetidae</taxon>
        <taxon>Boletales</taxon>
        <taxon>Suillineae</taxon>
        <taxon>Suillaceae</taxon>
        <taxon>Suillus</taxon>
    </lineage>
</organism>
<feature type="compositionally biased region" description="Gly residues" evidence="1">
    <location>
        <begin position="198"/>
        <end position="209"/>
    </location>
</feature>
<feature type="transmembrane region" description="Helical" evidence="2">
    <location>
        <begin position="68"/>
        <end position="91"/>
    </location>
</feature>
<dbReference type="Proteomes" id="UP000714275">
    <property type="component" value="Unassembled WGS sequence"/>
</dbReference>
<name>A0A9P6ZM41_9AGAM</name>
<dbReference type="AlphaFoldDB" id="A0A9P6ZM41"/>
<proteinExistence type="predicted"/>
<accession>A0A9P6ZM41</accession>
<keyword evidence="2" id="KW-0812">Transmembrane</keyword>
<evidence type="ECO:0000256" key="1">
    <source>
        <dbReference type="SAM" id="MobiDB-lite"/>
    </source>
</evidence>
<evidence type="ECO:0000256" key="2">
    <source>
        <dbReference type="SAM" id="Phobius"/>
    </source>
</evidence>
<evidence type="ECO:0000313" key="4">
    <source>
        <dbReference type="Proteomes" id="UP000714275"/>
    </source>
</evidence>